<proteinExistence type="predicted"/>
<name>A0A6L2LVQ5_TANCI</name>
<gene>
    <name evidence="1" type="ORF">Tci_037187</name>
</gene>
<evidence type="ECO:0000313" key="1">
    <source>
        <dbReference type="EMBL" id="GEU65209.1"/>
    </source>
</evidence>
<comment type="caution">
    <text evidence="1">The sequence shown here is derived from an EMBL/GenBank/DDBJ whole genome shotgun (WGS) entry which is preliminary data.</text>
</comment>
<sequence length="84" mass="10082">MRPPFSPEELEMGRYIFDDDVILAPIKRSKKHHIKINARNKLYRMFDKEKDEDEAENKNLWEVNDEVVDEDVVDDETEVDDEDE</sequence>
<organism evidence="1">
    <name type="scientific">Tanacetum cinerariifolium</name>
    <name type="common">Dalmatian daisy</name>
    <name type="synonym">Chrysanthemum cinerariifolium</name>
    <dbReference type="NCBI Taxonomy" id="118510"/>
    <lineage>
        <taxon>Eukaryota</taxon>
        <taxon>Viridiplantae</taxon>
        <taxon>Streptophyta</taxon>
        <taxon>Embryophyta</taxon>
        <taxon>Tracheophyta</taxon>
        <taxon>Spermatophyta</taxon>
        <taxon>Magnoliopsida</taxon>
        <taxon>eudicotyledons</taxon>
        <taxon>Gunneridae</taxon>
        <taxon>Pentapetalae</taxon>
        <taxon>asterids</taxon>
        <taxon>campanulids</taxon>
        <taxon>Asterales</taxon>
        <taxon>Asteraceae</taxon>
        <taxon>Asteroideae</taxon>
        <taxon>Anthemideae</taxon>
        <taxon>Anthemidinae</taxon>
        <taxon>Tanacetum</taxon>
    </lineage>
</organism>
<dbReference type="AlphaFoldDB" id="A0A6L2LVQ5"/>
<reference evidence="1" key="1">
    <citation type="journal article" date="2019" name="Sci. Rep.">
        <title>Draft genome of Tanacetum cinerariifolium, the natural source of mosquito coil.</title>
        <authorList>
            <person name="Yamashiro T."/>
            <person name="Shiraishi A."/>
            <person name="Satake H."/>
            <person name="Nakayama K."/>
        </authorList>
    </citation>
    <scope>NUCLEOTIDE SEQUENCE</scope>
</reference>
<dbReference type="EMBL" id="BKCJ010005158">
    <property type="protein sequence ID" value="GEU65209.1"/>
    <property type="molecule type" value="Genomic_DNA"/>
</dbReference>
<protein>
    <submittedName>
        <fullName evidence="1">Uncharacterized protein</fullName>
    </submittedName>
</protein>
<accession>A0A6L2LVQ5</accession>